<name>A0A972JMR2_9GAMM</name>
<evidence type="ECO:0000313" key="6">
    <source>
        <dbReference type="Proteomes" id="UP000737113"/>
    </source>
</evidence>
<dbReference type="Pfam" id="PF01022">
    <property type="entry name" value="HTH_5"/>
    <property type="match status" value="1"/>
</dbReference>
<protein>
    <submittedName>
        <fullName evidence="5">Winged helix-turn-helix transcriptional regulator</fullName>
    </submittedName>
</protein>
<dbReference type="InterPro" id="IPR036388">
    <property type="entry name" value="WH-like_DNA-bd_sf"/>
</dbReference>
<gene>
    <name evidence="5" type="ORF">HC757_16565</name>
</gene>
<evidence type="ECO:0000313" key="5">
    <source>
        <dbReference type="EMBL" id="NMH66772.1"/>
    </source>
</evidence>
<dbReference type="EMBL" id="JAAXYH010000016">
    <property type="protein sequence ID" value="NMH66772.1"/>
    <property type="molecule type" value="Genomic_DNA"/>
</dbReference>
<dbReference type="PROSITE" id="PS50987">
    <property type="entry name" value="HTH_ARSR_2"/>
    <property type="match status" value="1"/>
</dbReference>
<proteinExistence type="predicted"/>
<dbReference type="GO" id="GO:0003700">
    <property type="term" value="F:DNA-binding transcription factor activity"/>
    <property type="evidence" value="ECO:0007669"/>
    <property type="project" value="InterPro"/>
</dbReference>
<dbReference type="InterPro" id="IPR051081">
    <property type="entry name" value="HTH_MetalResp_TranReg"/>
</dbReference>
<dbReference type="InterPro" id="IPR036390">
    <property type="entry name" value="WH_DNA-bd_sf"/>
</dbReference>
<evidence type="ECO:0000256" key="2">
    <source>
        <dbReference type="ARBA" id="ARBA00023125"/>
    </source>
</evidence>
<evidence type="ECO:0000256" key="1">
    <source>
        <dbReference type="ARBA" id="ARBA00023015"/>
    </source>
</evidence>
<dbReference type="InterPro" id="IPR001845">
    <property type="entry name" value="HTH_ArsR_DNA-bd_dom"/>
</dbReference>
<sequence>MQKEIEVETMMTNAESAAKWLKAIANPYRLMILCRLLDNELSVTALNETVSLSQSALSQHLAVLRAENLVATRKSSQTVYYRLKNAEVADIISILYRRYCA</sequence>
<keyword evidence="2" id="KW-0238">DNA-binding</keyword>
<dbReference type="SUPFAM" id="SSF46785">
    <property type="entry name" value="Winged helix' DNA-binding domain"/>
    <property type="match status" value="1"/>
</dbReference>
<dbReference type="InterPro" id="IPR011991">
    <property type="entry name" value="ArsR-like_HTH"/>
</dbReference>
<keyword evidence="3" id="KW-0804">Transcription</keyword>
<dbReference type="Proteomes" id="UP000737113">
    <property type="component" value="Unassembled WGS sequence"/>
</dbReference>
<keyword evidence="1" id="KW-0805">Transcription regulation</keyword>
<dbReference type="PANTHER" id="PTHR33154:SF28">
    <property type="entry name" value="HTH-TYPE TRANSCRIPTIONAL REGULATOR YGAV-RELATED"/>
    <property type="match status" value="1"/>
</dbReference>
<dbReference type="PANTHER" id="PTHR33154">
    <property type="entry name" value="TRANSCRIPTIONAL REGULATOR, ARSR FAMILY"/>
    <property type="match status" value="1"/>
</dbReference>
<organism evidence="5 6">
    <name type="scientific">Shewanella salipaludis</name>
    <dbReference type="NCBI Taxonomy" id="2723052"/>
    <lineage>
        <taxon>Bacteria</taxon>
        <taxon>Pseudomonadati</taxon>
        <taxon>Pseudomonadota</taxon>
        <taxon>Gammaproteobacteria</taxon>
        <taxon>Alteromonadales</taxon>
        <taxon>Shewanellaceae</taxon>
        <taxon>Shewanella</taxon>
    </lineage>
</organism>
<dbReference type="SMART" id="SM00418">
    <property type="entry name" value="HTH_ARSR"/>
    <property type="match status" value="1"/>
</dbReference>
<dbReference type="GO" id="GO:0003677">
    <property type="term" value="F:DNA binding"/>
    <property type="evidence" value="ECO:0007669"/>
    <property type="project" value="UniProtKB-KW"/>
</dbReference>
<dbReference type="AlphaFoldDB" id="A0A972JMR2"/>
<feature type="domain" description="HTH arsR-type" evidence="4">
    <location>
        <begin position="9"/>
        <end position="101"/>
    </location>
</feature>
<dbReference type="NCBIfam" id="NF033788">
    <property type="entry name" value="HTH_metalloreg"/>
    <property type="match status" value="1"/>
</dbReference>
<dbReference type="PRINTS" id="PR00778">
    <property type="entry name" value="HTHARSR"/>
</dbReference>
<comment type="caution">
    <text evidence="5">The sequence shown here is derived from an EMBL/GenBank/DDBJ whole genome shotgun (WGS) entry which is preliminary data.</text>
</comment>
<evidence type="ECO:0000259" key="4">
    <source>
        <dbReference type="PROSITE" id="PS50987"/>
    </source>
</evidence>
<evidence type="ECO:0000256" key="3">
    <source>
        <dbReference type="ARBA" id="ARBA00023163"/>
    </source>
</evidence>
<dbReference type="Gene3D" id="1.10.10.10">
    <property type="entry name" value="Winged helix-like DNA-binding domain superfamily/Winged helix DNA-binding domain"/>
    <property type="match status" value="1"/>
</dbReference>
<keyword evidence="6" id="KW-1185">Reference proteome</keyword>
<accession>A0A972JMR2</accession>
<reference evidence="5" key="1">
    <citation type="submission" date="2020-04" db="EMBL/GenBank/DDBJ databases">
        <title>Description of Shewanella salipaludis sp. nov., isolated from a salt marsh.</title>
        <authorList>
            <person name="Park S."/>
            <person name="Yoon J.-H."/>
        </authorList>
    </citation>
    <scope>NUCLEOTIDE SEQUENCE</scope>
    <source>
        <strain evidence="5">SHSM-M6</strain>
    </source>
</reference>
<dbReference type="CDD" id="cd00090">
    <property type="entry name" value="HTH_ARSR"/>
    <property type="match status" value="1"/>
</dbReference>